<evidence type="ECO:0000256" key="2">
    <source>
        <dbReference type="ARBA" id="ARBA00022679"/>
    </source>
</evidence>
<evidence type="ECO:0000259" key="7">
    <source>
        <dbReference type="Pfam" id="PF00551"/>
    </source>
</evidence>
<dbReference type="PROSITE" id="PS00373">
    <property type="entry name" value="GART"/>
    <property type="match status" value="1"/>
</dbReference>
<evidence type="ECO:0000256" key="1">
    <source>
        <dbReference type="ARBA" id="ARBA00005054"/>
    </source>
</evidence>
<dbReference type="CDD" id="cd08645">
    <property type="entry name" value="FMT_core_GART"/>
    <property type="match status" value="1"/>
</dbReference>
<comment type="catalytic activity">
    <reaction evidence="5 6">
        <text>N(1)-(5-phospho-beta-D-ribosyl)glycinamide + (6R)-10-formyltetrahydrofolate = N(2)-formyl-N(1)-(5-phospho-beta-D-ribosyl)glycinamide + (6S)-5,6,7,8-tetrahydrofolate + H(+)</text>
        <dbReference type="Rhea" id="RHEA:15053"/>
        <dbReference type="ChEBI" id="CHEBI:15378"/>
        <dbReference type="ChEBI" id="CHEBI:57453"/>
        <dbReference type="ChEBI" id="CHEBI:143788"/>
        <dbReference type="ChEBI" id="CHEBI:147286"/>
        <dbReference type="ChEBI" id="CHEBI:195366"/>
        <dbReference type="EC" id="2.1.2.2"/>
    </reaction>
</comment>
<name>B8D0L9_HALOH</name>
<dbReference type="Gene3D" id="3.40.50.170">
    <property type="entry name" value="Formyl transferase, N-terminal domain"/>
    <property type="match status" value="1"/>
</dbReference>
<dbReference type="HOGENOM" id="CLU_038395_1_0_9"/>
<dbReference type="UniPathway" id="UPA00074">
    <property type="reaction ID" value="UER00126"/>
</dbReference>
<feature type="binding site" evidence="6">
    <location>
        <begin position="93"/>
        <end position="96"/>
    </location>
    <ligand>
        <name>(6R)-10-formyltetrahydrofolate</name>
        <dbReference type="ChEBI" id="CHEBI:195366"/>
    </ligand>
</feature>
<comment type="function">
    <text evidence="6">Catalyzes the transfer of a formyl group from 10-formyltetrahydrofolate to 5-phospho-ribosyl-glycinamide (GAR), producing 5-phospho-ribosyl-N-formylglycinamide (FGAR) and tetrahydrofolate.</text>
</comment>
<dbReference type="InterPro" id="IPR001555">
    <property type="entry name" value="GART_AS"/>
</dbReference>
<dbReference type="InterPro" id="IPR004607">
    <property type="entry name" value="GART"/>
</dbReference>
<sequence length="205" mass="22939">MGNKINLAVFISGNGTNLQAIIDSIKAGRVEAELKMVISDKKNAYGLVRAEKAGIENIFIDPADFNSRQGYEKELLDYLDKKNIDLVALAGFMRLLSPYFINQFSGKIMNIHPSLLPSFPGLHAQRQALEYGVKVSGCTVHFVDEGMDTGPIILQAPVPVYSDDTEERLASRIREKEHELYPEAIQLFAENRLTIQGRKVYINQP</sequence>
<evidence type="ECO:0000256" key="3">
    <source>
        <dbReference type="ARBA" id="ARBA00022755"/>
    </source>
</evidence>
<evidence type="ECO:0000313" key="9">
    <source>
        <dbReference type="Proteomes" id="UP000000719"/>
    </source>
</evidence>
<dbReference type="InterPro" id="IPR036477">
    <property type="entry name" value="Formyl_transf_N_sf"/>
</dbReference>
<dbReference type="PANTHER" id="PTHR43369:SF2">
    <property type="entry name" value="PHOSPHORIBOSYLGLYCINAMIDE FORMYLTRANSFERASE"/>
    <property type="match status" value="1"/>
</dbReference>
<dbReference type="EC" id="2.1.2.2" evidence="6"/>
<feature type="site" description="Raises pKa of active site His" evidence="6">
    <location>
        <position position="148"/>
    </location>
</feature>
<accession>B8D0L9</accession>
<dbReference type="HAMAP" id="MF_01930">
    <property type="entry name" value="PurN"/>
    <property type="match status" value="1"/>
</dbReference>
<dbReference type="NCBIfam" id="TIGR00639">
    <property type="entry name" value="PurN"/>
    <property type="match status" value="1"/>
</dbReference>
<feature type="binding site" evidence="6">
    <location>
        <position position="68"/>
    </location>
    <ligand>
        <name>(6R)-10-formyltetrahydrofolate</name>
        <dbReference type="ChEBI" id="CHEBI:195366"/>
    </ligand>
</feature>
<dbReference type="GO" id="GO:0005737">
    <property type="term" value="C:cytoplasm"/>
    <property type="evidence" value="ECO:0007669"/>
    <property type="project" value="TreeGrafter"/>
</dbReference>
<comment type="pathway">
    <text evidence="1 6">Purine metabolism; IMP biosynthesis via de novo pathway; N(2)-formyl-N(1)-(5-phospho-D-ribosyl)glycinamide from N(1)-(5-phospho-D-ribosyl)glycinamide (10-formyl THF route): step 1/1.</text>
</comment>
<dbReference type="Proteomes" id="UP000000719">
    <property type="component" value="Chromosome"/>
</dbReference>
<dbReference type="GO" id="GO:0004644">
    <property type="term" value="F:phosphoribosylglycinamide formyltransferase activity"/>
    <property type="evidence" value="ECO:0007669"/>
    <property type="project" value="UniProtKB-UniRule"/>
</dbReference>
<keyword evidence="2 6" id="KW-0808">Transferase</keyword>
<reference evidence="8 9" key="1">
    <citation type="journal article" date="2009" name="PLoS ONE">
        <title>Genome analysis of the anaerobic thermohalophilic bacterium Halothermothrix orenii.</title>
        <authorList>
            <person name="Mavromatis K."/>
            <person name="Ivanova N."/>
            <person name="Anderson I."/>
            <person name="Lykidis A."/>
            <person name="Hooper S.D."/>
            <person name="Sun H."/>
            <person name="Kunin V."/>
            <person name="Lapidus A."/>
            <person name="Hugenholtz P."/>
            <person name="Patel B."/>
            <person name="Kyrpides N.C."/>
        </authorList>
    </citation>
    <scope>NUCLEOTIDE SEQUENCE [LARGE SCALE GENOMIC DNA]</scope>
    <source>
        <strain evidence="9">H 168 / OCM 544 / DSM 9562</strain>
    </source>
</reference>
<dbReference type="eggNOG" id="COG0299">
    <property type="taxonomic scope" value="Bacteria"/>
</dbReference>
<evidence type="ECO:0000256" key="4">
    <source>
        <dbReference type="ARBA" id="ARBA00038440"/>
    </source>
</evidence>
<evidence type="ECO:0000256" key="5">
    <source>
        <dbReference type="ARBA" id="ARBA00047664"/>
    </source>
</evidence>
<dbReference type="EMBL" id="CP001098">
    <property type="protein sequence ID" value="ACL70955.1"/>
    <property type="molecule type" value="Genomic_DNA"/>
</dbReference>
<dbReference type="AlphaFoldDB" id="B8D0L9"/>
<dbReference type="OrthoDB" id="9806170at2"/>
<gene>
    <name evidence="6" type="primary">purN</name>
    <name evidence="8" type="ordered locus">Hore_22100</name>
</gene>
<evidence type="ECO:0000256" key="6">
    <source>
        <dbReference type="HAMAP-Rule" id="MF_01930"/>
    </source>
</evidence>
<feature type="binding site" evidence="6">
    <location>
        <begin position="15"/>
        <end position="17"/>
    </location>
    <ligand>
        <name>N(1)-(5-phospho-beta-D-ribosyl)glycinamide</name>
        <dbReference type="ChEBI" id="CHEBI:143788"/>
    </ligand>
</feature>
<dbReference type="PANTHER" id="PTHR43369">
    <property type="entry name" value="PHOSPHORIBOSYLGLYCINAMIDE FORMYLTRANSFERASE"/>
    <property type="match status" value="1"/>
</dbReference>
<dbReference type="STRING" id="373903.Hore_22100"/>
<dbReference type="FunFam" id="3.40.50.170:FF:000007">
    <property type="entry name" value="Phosphoribosylglycinamide formyltransferase"/>
    <property type="match status" value="1"/>
</dbReference>
<dbReference type="GO" id="GO:0006189">
    <property type="term" value="P:'de novo' IMP biosynthetic process"/>
    <property type="evidence" value="ECO:0007669"/>
    <property type="project" value="UniProtKB-UniRule"/>
</dbReference>
<keyword evidence="9" id="KW-1185">Reference proteome</keyword>
<organism evidence="8 9">
    <name type="scientific">Halothermothrix orenii (strain H 168 / OCM 544 / DSM 9562)</name>
    <dbReference type="NCBI Taxonomy" id="373903"/>
    <lineage>
        <taxon>Bacteria</taxon>
        <taxon>Bacillati</taxon>
        <taxon>Bacillota</taxon>
        <taxon>Clostridia</taxon>
        <taxon>Halanaerobiales</taxon>
        <taxon>Halothermotrichaceae</taxon>
        <taxon>Halothermothrix</taxon>
    </lineage>
</organism>
<dbReference type="Pfam" id="PF00551">
    <property type="entry name" value="Formyl_trans_N"/>
    <property type="match status" value="1"/>
</dbReference>
<keyword evidence="3 6" id="KW-0658">Purine biosynthesis</keyword>
<dbReference type="SUPFAM" id="SSF53328">
    <property type="entry name" value="Formyltransferase"/>
    <property type="match status" value="1"/>
</dbReference>
<dbReference type="RefSeq" id="WP_015923924.1">
    <property type="nucleotide sequence ID" value="NC_011899.1"/>
</dbReference>
<feature type="active site" description="Proton donor" evidence="6">
    <location>
        <position position="112"/>
    </location>
</feature>
<comment type="similarity">
    <text evidence="4 6">Belongs to the GART family.</text>
</comment>
<protein>
    <recommendedName>
        <fullName evidence="6">Phosphoribosylglycinamide formyltransferase</fullName>
        <ecNumber evidence="6">2.1.2.2</ecNumber>
    </recommendedName>
    <alternativeName>
        <fullName evidence="6">5'-phosphoribosylglycinamide transformylase</fullName>
    </alternativeName>
    <alternativeName>
        <fullName evidence="6">GAR transformylase</fullName>
        <shortName evidence="6">GART</shortName>
    </alternativeName>
</protein>
<evidence type="ECO:0000313" key="8">
    <source>
        <dbReference type="EMBL" id="ACL70955.1"/>
    </source>
</evidence>
<feature type="binding site" evidence="6">
    <location>
        <position position="110"/>
    </location>
    <ligand>
        <name>(6R)-10-formyltetrahydrofolate</name>
        <dbReference type="ChEBI" id="CHEBI:195366"/>
    </ligand>
</feature>
<proteinExistence type="inferred from homology"/>
<dbReference type="InterPro" id="IPR002376">
    <property type="entry name" value="Formyl_transf_N"/>
</dbReference>
<dbReference type="KEGG" id="hor:Hore_22100"/>
<feature type="domain" description="Formyl transferase N-terminal" evidence="7">
    <location>
        <begin position="6"/>
        <end position="185"/>
    </location>
</feature>